<feature type="domain" description="Peptidase S24/S26A/S26B/S26C" evidence="1">
    <location>
        <begin position="52"/>
        <end position="155"/>
    </location>
</feature>
<dbReference type="PANTHER" id="PTHR33516:SF2">
    <property type="entry name" value="LEXA REPRESSOR-RELATED"/>
    <property type="match status" value="1"/>
</dbReference>
<dbReference type="CDD" id="cd06529">
    <property type="entry name" value="S24_LexA-like"/>
    <property type="match status" value="1"/>
</dbReference>
<accession>A0A2S5KK45</accession>
<name>A0A2S5KK45_9PROT</name>
<evidence type="ECO:0000259" key="1">
    <source>
        <dbReference type="Pfam" id="PF00717"/>
    </source>
</evidence>
<dbReference type="Pfam" id="PF00717">
    <property type="entry name" value="Peptidase_S24"/>
    <property type="match status" value="1"/>
</dbReference>
<gene>
    <name evidence="2" type="ORF">C4K68_22815</name>
</gene>
<sequence>MRSAMMHEITLLGRSGFFKNLGLSLLFNHSGSQPQRETSKNMVTEGYASLPERDGQSVDHPLDLNELCVKHPTATFFLRASGEAMQGMGIAPNDILVVDRALQARHGDLVVVRLNGQFMVRKLATQPQLRLLPLNSRQLPISVNEGMDMEVFGVVAHVIRSMLRN</sequence>
<dbReference type="PANTHER" id="PTHR33516">
    <property type="entry name" value="LEXA REPRESSOR"/>
    <property type="match status" value="1"/>
</dbReference>
<evidence type="ECO:0000313" key="2">
    <source>
        <dbReference type="EMBL" id="PPC75003.1"/>
    </source>
</evidence>
<reference evidence="2 3" key="1">
    <citation type="submission" date="2018-02" db="EMBL/GenBank/DDBJ databases">
        <title>novel marine gammaproteobacteria from coastal saline agro ecosystem.</title>
        <authorList>
            <person name="Krishnan R."/>
            <person name="Ramesh Kumar N."/>
        </authorList>
    </citation>
    <scope>NUCLEOTIDE SEQUENCE [LARGE SCALE GENOMIC DNA]</scope>
    <source>
        <strain evidence="2 3">228</strain>
    </source>
</reference>
<dbReference type="InterPro" id="IPR036286">
    <property type="entry name" value="LexA/Signal_pep-like_sf"/>
</dbReference>
<dbReference type="Proteomes" id="UP000238196">
    <property type="component" value="Unassembled WGS sequence"/>
</dbReference>
<dbReference type="InterPro" id="IPR050077">
    <property type="entry name" value="LexA_repressor"/>
</dbReference>
<comment type="caution">
    <text evidence="2">The sequence shown here is derived from an EMBL/GenBank/DDBJ whole genome shotgun (WGS) entry which is preliminary data.</text>
</comment>
<dbReference type="InterPro" id="IPR015927">
    <property type="entry name" value="Peptidase_S24_S26A/B/C"/>
</dbReference>
<dbReference type="EMBL" id="PRLP01000117">
    <property type="protein sequence ID" value="PPC75003.1"/>
    <property type="molecule type" value="Genomic_DNA"/>
</dbReference>
<dbReference type="SUPFAM" id="SSF51306">
    <property type="entry name" value="LexA/Signal peptidase"/>
    <property type="match status" value="1"/>
</dbReference>
<proteinExistence type="predicted"/>
<protein>
    <submittedName>
        <fullName evidence="2">UV protection and mutation protein</fullName>
    </submittedName>
</protein>
<evidence type="ECO:0000313" key="3">
    <source>
        <dbReference type="Proteomes" id="UP000238196"/>
    </source>
</evidence>
<dbReference type="AlphaFoldDB" id="A0A2S5KK45"/>
<dbReference type="Gene3D" id="2.10.109.10">
    <property type="entry name" value="Umud Fragment, subunit A"/>
    <property type="match status" value="1"/>
</dbReference>
<dbReference type="OrthoDB" id="9787787at2"/>
<dbReference type="InterPro" id="IPR039418">
    <property type="entry name" value="LexA-like"/>
</dbReference>
<organism evidence="2 3">
    <name type="scientific">Proteobacteria bacterium 228</name>
    <dbReference type="NCBI Taxonomy" id="2083153"/>
    <lineage>
        <taxon>Bacteria</taxon>
        <taxon>Pseudomonadati</taxon>
        <taxon>Pseudomonadota</taxon>
    </lineage>
</organism>